<dbReference type="Gene3D" id="3.60.20.10">
    <property type="entry name" value="Glutamine Phosphoribosylpyrophosphate, subunit 1, domain 1"/>
    <property type="match status" value="1"/>
</dbReference>
<dbReference type="EMBL" id="RCSS01000401">
    <property type="protein sequence ID" value="RVD91802.1"/>
    <property type="molecule type" value="Genomic_DNA"/>
</dbReference>
<protein>
    <submittedName>
        <fullName evidence="2">Proteasome alpha subunit c6</fullName>
    </submittedName>
</protein>
<dbReference type="InterPro" id="IPR029055">
    <property type="entry name" value="Ntn_hydrolases_N"/>
</dbReference>
<dbReference type="VEuPathDB" id="MicrosporidiaDB:TUBRATIS_17260"/>
<accession>A0A437AL05</accession>
<reference evidence="2 3" key="1">
    <citation type="submission" date="2018-10" db="EMBL/GenBank/DDBJ databases">
        <title>Draft genome sequence of the microsporidian Tubulinosema ratisbonensis.</title>
        <authorList>
            <person name="Polonais V."/>
            <person name="Peyretaillade E."/>
            <person name="Niehus S."/>
            <person name="Wawrzyniak I."/>
            <person name="Franchet A."/>
            <person name="Gaspin C."/>
            <person name="Reichstadt M."/>
            <person name="Belser C."/>
            <person name="Labadie K."/>
            <person name="Delbac F."/>
            <person name="Ferrandon D."/>
        </authorList>
    </citation>
    <scope>NUCLEOTIDE SEQUENCE [LARGE SCALE GENOMIC DNA]</scope>
    <source>
        <strain evidence="2 3">Franzen</strain>
    </source>
</reference>
<dbReference type="AlphaFoldDB" id="A0A437AL05"/>
<dbReference type="GO" id="GO:0005839">
    <property type="term" value="C:proteasome core complex"/>
    <property type="evidence" value="ECO:0007669"/>
    <property type="project" value="InterPro"/>
</dbReference>
<dbReference type="InterPro" id="IPR050115">
    <property type="entry name" value="Proteasome_alpha"/>
</dbReference>
<evidence type="ECO:0000313" key="3">
    <source>
        <dbReference type="Proteomes" id="UP000282876"/>
    </source>
</evidence>
<evidence type="ECO:0000256" key="1">
    <source>
        <dbReference type="ARBA" id="ARBA00022942"/>
    </source>
</evidence>
<dbReference type="InterPro" id="IPR001353">
    <property type="entry name" value="Proteasome_sua/b"/>
</dbReference>
<name>A0A437AL05_9MICR</name>
<dbReference type="STRING" id="291195.A0A437AL05"/>
<proteinExistence type="predicted"/>
<gene>
    <name evidence="2" type="ORF">TUBRATIS_17260</name>
</gene>
<comment type="caution">
    <text evidence="2">The sequence shown here is derived from an EMBL/GenBank/DDBJ whole genome shotgun (WGS) entry which is preliminary data.</text>
</comment>
<dbReference type="PANTHER" id="PTHR11599">
    <property type="entry name" value="PROTEASOME SUBUNIT ALPHA/BETA"/>
    <property type="match status" value="1"/>
</dbReference>
<keyword evidence="3" id="KW-1185">Reference proteome</keyword>
<sequence>MNDIEQEIFCIFNKEGKILQVEYALEALNGSNPVVIGRNKNSIVCATKKIFKSKLLDEQPTNIFKITNTIYGASTGLHYDVDNIIIKAKEIHANREYELGIEVTPDILSLNIADKAQKVIQESGSRPLCFSLALFGFDNNIPSIYYTDVSAIHYPYYALGMGIKNGRVNSFLEKNYNVNLNDSELQEVITEGLLQAIGEDVSPNDISVYVLERGLQLKEFTNQEVDLLLQRVADK</sequence>
<dbReference type="Pfam" id="PF00227">
    <property type="entry name" value="Proteasome"/>
    <property type="match status" value="1"/>
</dbReference>
<organism evidence="2 3">
    <name type="scientific">Tubulinosema ratisbonensis</name>
    <dbReference type="NCBI Taxonomy" id="291195"/>
    <lineage>
        <taxon>Eukaryota</taxon>
        <taxon>Fungi</taxon>
        <taxon>Fungi incertae sedis</taxon>
        <taxon>Microsporidia</taxon>
        <taxon>Tubulinosematoidea</taxon>
        <taxon>Tubulinosematidae</taxon>
        <taxon>Tubulinosema</taxon>
    </lineage>
</organism>
<evidence type="ECO:0000313" key="2">
    <source>
        <dbReference type="EMBL" id="RVD91802.1"/>
    </source>
</evidence>
<dbReference type="GO" id="GO:0051603">
    <property type="term" value="P:proteolysis involved in protein catabolic process"/>
    <property type="evidence" value="ECO:0007669"/>
    <property type="project" value="InterPro"/>
</dbReference>
<keyword evidence="1 2" id="KW-0647">Proteasome</keyword>
<dbReference type="SUPFAM" id="SSF56235">
    <property type="entry name" value="N-terminal nucleophile aminohydrolases (Ntn hydrolases)"/>
    <property type="match status" value="1"/>
</dbReference>
<dbReference type="OrthoDB" id="431557at2759"/>
<dbReference type="Proteomes" id="UP000282876">
    <property type="component" value="Unassembled WGS sequence"/>
</dbReference>